<dbReference type="CDD" id="cd07185">
    <property type="entry name" value="OmpA_C-like"/>
    <property type="match status" value="1"/>
</dbReference>
<evidence type="ECO:0000259" key="6">
    <source>
        <dbReference type="PROSITE" id="PS51123"/>
    </source>
</evidence>
<keyword evidence="8" id="KW-1185">Reference proteome</keyword>
<evidence type="ECO:0000256" key="5">
    <source>
        <dbReference type="SAM" id="SignalP"/>
    </source>
</evidence>
<dbReference type="InterPro" id="IPR006664">
    <property type="entry name" value="OMP_bac"/>
</dbReference>
<evidence type="ECO:0000313" key="8">
    <source>
        <dbReference type="Proteomes" id="UP000294832"/>
    </source>
</evidence>
<name>A0A4R2FIK8_9GAMM</name>
<dbReference type="GO" id="GO:0009279">
    <property type="term" value="C:cell outer membrane"/>
    <property type="evidence" value="ECO:0007669"/>
    <property type="project" value="UniProtKB-SubCell"/>
</dbReference>
<protein>
    <submittedName>
        <fullName evidence="7">Outer membrane protein OmpA-like peptidoglycan-associated protein</fullName>
    </submittedName>
</protein>
<evidence type="ECO:0000256" key="1">
    <source>
        <dbReference type="ARBA" id="ARBA00004442"/>
    </source>
</evidence>
<comment type="caution">
    <text evidence="7">The sequence shown here is derived from an EMBL/GenBank/DDBJ whole genome shotgun (WGS) entry which is preliminary data.</text>
</comment>
<accession>A0A4R2FIK8</accession>
<keyword evidence="5" id="KW-0732">Signal</keyword>
<dbReference type="Pfam" id="PF00691">
    <property type="entry name" value="OmpA"/>
    <property type="match status" value="1"/>
</dbReference>
<keyword evidence="3" id="KW-0998">Cell outer membrane</keyword>
<dbReference type="PANTHER" id="PTHR30329:SF21">
    <property type="entry name" value="LIPOPROTEIN YIAD-RELATED"/>
    <property type="match status" value="1"/>
</dbReference>
<proteinExistence type="predicted"/>
<dbReference type="Gene3D" id="3.30.1330.60">
    <property type="entry name" value="OmpA-like domain"/>
    <property type="match status" value="1"/>
</dbReference>
<dbReference type="PANTHER" id="PTHR30329">
    <property type="entry name" value="STATOR ELEMENT OF FLAGELLAR MOTOR COMPLEX"/>
    <property type="match status" value="1"/>
</dbReference>
<dbReference type="EMBL" id="SLWF01000001">
    <property type="protein sequence ID" value="TCN90735.1"/>
    <property type="molecule type" value="Genomic_DNA"/>
</dbReference>
<keyword evidence="2 4" id="KW-0472">Membrane</keyword>
<evidence type="ECO:0000313" key="7">
    <source>
        <dbReference type="EMBL" id="TCN90735.1"/>
    </source>
</evidence>
<evidence type="ECO:0000256" key="2">
    <source>
        <dbReference type="ARBA" id="ARBA00023136"/>
    </source>
</evidence>
<comment type="subcellular location">
    <subcellularLocation>
        <location evidence="1">Cell outer membrane</location>
    </subcellularLocation>
</comment>
<dbReference type="SUPFAM" id="SSF103088">
    <property type="entry name" value="OmpA-like"/>
    <property type="match status" value="1"/>
</dbReference>
<organism evidence="7 8">
    <name type="scientific">Shewanella fodinae</name>
    <dbReference type="NCBI Taxonomy" id="552357"/>
    <lineage>
        <taxon>Bacteria</taxon>
        <taxon>Pseudomonadati</taxon>
        <taxon>Pseudomonadota</taxon>
        <taxon>Gammaproteobacteria</taxon>
        <taxon>Alteromonadales</taxon>
        <taxon>Shewanellaceae</taxon>
        <taxon>Shewanella</taxon>
    </lineage>
</organism>
<evidence type="ECO:0000256" key="4">
    <source>
        <dbReference type="PROSITE-ProRule" id="PRU00473"/>
    </source>
</evidence>
<dbReference type="InterPro" id="IPR036737">
    <property type="entry name" value="OmpA-like_sf"/>
</dbReference>
<sequence>MKLLLTSMSILLLLSGCAMRDTVSMDSPTTQVFDLNDNDHDGVIEAREKCAGTVEGASVDNYGCGQVRPINERSELKVLFANDSYYIDPQYYSQIQTIADFMKQYPNTKVTIEGHCSKTGTHEHNLELSQNRANAVVKVLHEQFGIADDRLKAIGYSYDRPIDTSGTALAQKRNRRVIAEVKGEDTMADMKWTIYSVDQDVK</sequence>
<dbReference type="RefSeq" id="WP_133037465.1">
    <property type="nucleotide sequence ID" value="NZ_SLWF01000001.1"/>
</dbReference>
<feature type="signal peptide" evidence="5">
    <location>
        <begin position="1"/>
        <end position="20"/>
    </location>
</feature>
<feature type="domain" description="OmpA-like" evidence="6">
    <location>
        <begin position="67"/>
        <end position="185"/>
    </location>
</feature>
<dbReference type="PROSITE" id="PS51257">
    <property type="entry name" value="PROKAR_LIPOPROTEIN"/>
    <property type="match status" value="1"/>
</dbReference>
<dbReference type="PRINTS" id="PR01021">
    <property type="entry name" value="OMPADOMAIN"/>
</dbReference>
<reference evidence="7 8" key="1">
    <citation type="submission" date="2019-03" db="EMBL/GenBank/DDBJ databases">
        <title>Freshwater and sediment microbial communities from various areas in North America, analyzing microbe dynamics in response to fracking.</title>
        <authorList>
            <person name="Lamendella R."/>
        </authorList>
    </citation>
    <scope>NUCLEOTIDE SEQUENCE [LARGE SCALE GENOMIC DNA]</scope>
    <source>
        <strain evidence="7 8">74A</strain>
    </source>
</reference>
<dbReference type="OrthoDB" id="9805832at2"/>
<feature type="chain" id="PRO_5020817779" evidence="5">
    <location>
        <begin position="21"/>
        <end position="202"/>
    </location>
</feature>
<dbReference type="PROSITE" id="PS51123">
    <property type="entry name" value="OMPA_2"/>
    <property type="match status" value="1"/>
</dbReference>
<dbReference type="Proteomes" id="UP000294832">
    <property type="component" value="Unassembled WGS sequence"/>
</dbReference>
<gene>
    <name evidence="7" type="ORF">EDC91_101207</name>
</gene>
<dbReference type="InterPro" id="IPR006665">
    <property type="entry name" value="OmpA-like"/>
</dbReference>
<evidence type="ECO:0000256" key="3">
    <source>
        <dbReference type="ARBA" id="ARBA00023237"/>
    </source>
</evidence>
<dbReference type="AlphaFoldDB" id="A0A4R2FIK8"/>
<dbReference type="InterPro" id="IPR050330">
    <property type="entry name" value="Bact_OuterMem_StrucFunc"/>
</dbReference>